<dbReference type="Gramene" id="ESQ42517">
    <property type="protein sequence ID" value="ESQ42517"/>
    <property type="gene ID" value="EUTSA_v10015430mg"/>
</dbReference>
<keyword evidence="3" id="KW-1185">Reference proteome</keyword>
<gene>
    <name evidence="2" type="ORF">EUTSA_v10015430mg</name>
</gene>
<dbReference type="Pfam" id="PF07734">
    <property type="entry name" value="FBA_1"/>
    <property type="match status" value="1"/>
</dbReference>
<evidence type="ECO:0000259" key="1">
    <source>
        <dbReference type="Pfam" id="PF07734"/>
    </source>
</evidence>
<dbReference type="PANTHER" id="PTHR47993">
    <property type="entry name" value="OS09G0372900 PROTEIN-RELATED"/>
    <property type="match status" value="1"/>
</dbReference>
<dbReference type="EMBL" id="KI517464">
    <property type="protein sequence ID" value="ESQ42517.1"/>
    <property type="molecule type" value="Genomic_DNA"/>
</dbReference>
<dbReference type="NCBIfam" id="TIGR01640">
    <property type="entry name" value="F_box_assoc_1"/>
    <property type="match status" value="1"/>
</dbReference>
<dbReference type="PANTHER" id="PTHR47993:SF289">
    <property type="entry name" value="F-BOX ASSOCIATED UBIQUITINATION EFFECTOR FAMILY PROTEIN"/>
    <property type="match status" value="1"/>
</dbReference>
<dbReference type="KEGG" id="eus:EUTSA_v10015430mg"/>
<dbReference type="InterPro" id="IPR017451">
    <property type="entry name" value="F-box-assoc_interact_dom"/>
</dbReference>
<name>V4LJC6_EUTSA</name>
<protein>
    <recommendedName>
        <fullName evidence="1">F-box associated beta-propeller type 1 domain-containing protein</fullName>
    </recommendedName>
</protein>
<proteinExistence type="predicted"/>
<evidence type="ECO:0000313" key="2">
    <source>
        <dbReference type="EMBL" id="ESQ42517.1"/>
    </source>
</evidence>
<reference evidence="2 3" key="1">
    <citation type="journal article" date="2013" name="Front. Plant Sci.">
        <title>The Reference Genome of the Halophytic Plant Eutrema salsugineum.</title>
        <authorList>
            <person name="Yang R."/>
            <person name="Jarvis D.E."/>
            <person name="Chen H."/>
            <person name="Beilstein M.A."/>
            <person name="Grimwood J."/>
            <person name="Jenkins J."/>
            <person name="Shu S."/>
            <person name="Prochnik S."/>
            <person name="Xin M."/>
            <person name="Ma C."/>
            <person name="Schmutz J."/>
            <person name="Wing R.A."/>
            <person name="Mitchell-Olds T."/>
            <person name="Schumaker K.S."/>
            <person name="Wang X."/>
        </authorList>
    </citation>
    <scope>NUCLEOTIDE SEQUENCE [LARGE SCALE GENOMIC DNA]</scope>
</reference>
<dbReference type="OMA" id="CIKPEGE"/>
<sequence length="375" mass="43285">MSNLPINLTDLPTELAEEILSKVPVTSMRSSFAKKHLGRQATLASAREFVVVMMMDFRVYLMRVNLHNEVESCMNRESKLSSLDGSDQIHVSQVFHCEGILLCIAEDNTRILVCNPFSGQSRLIEATHNFYRLDRYLYALGYDKSTSNQSLKVLRFIDYPGIDSFLEFKIYDFSSDSWRVLDVANTDFKIYYYSRGDSLKGDTYWFAEDKYSDTPEEGRDPFFLVCFDFTRECFGPRLPLPFDWFLEDIVSLSSVREEQLAVLFQREDTLQMEIWVTSKIEPNTVSWSSKVFLQVNMKTLLPCCLLFLVTHASFFIDEEKKVAVVFDKDIYSATRNKAYIVEKDGSLKQEDLGESPYALSIPLVCSYVPSLRQLN</sequence>
<dbReference type="Proteomes" id="UP000030689">
    <property type="component" value="Unassembled WGS sequence"/>
</dbReference>
<feature type="domain" description="F-box associated beta-propeller type 1" evidence="1">
    <location>
        <begin position="51"/>
        <end position="373"/>
    </location>
</feature>
<organism evidence="2 3">
    <name type="scientific">Eutrema salsugineum</name>
    <name type="common">Saltwater cress</name>
    <name type="synonym">Sisymbrium salsugineum</name>
    <dbReference type="NCBI Taxonomy" id="72664"/>
    <lineage>
        <taxon>Eukaryota</taxon>
        <taxon>Viridiplantae</taxon>
        <taxon>Streptophyta</taxon>
        <taxon>Embryophyta</taxon>
        <taxon>Tracheophyta</taxon>
        <taxon>Spermatophyta</taxon>
        <taxon>Magnoliopsida</taxon>
        <taxon>eudicotyledons</taxon>
        <taxon>Gunneridae</taxon>
        <taxon>Pentapetalae</taxon>
        <taxon>rosids</taxon>
        <taxon>malvids</taxon>
        <taxon>Brassicales</taxon>
        <taxon>Brassicaceae</taxon>
        <taxon>Eutremeae</taxon>
        <taxon>Eutrema</taxon>
    </lineage>
</organism>
<dbReference type="AlphaFoldDB" id="V4LJC6"/>
<dbReference type="STRING" id="72664.V4LJC6"/>
<dbReference type="InterPro" id="IPR036047">
    <property type="entry name" value="F-box-like_dom_sf"/>
</dbReference>
<accession>V4LJC6</accession>
<dbReference type="SUPFAM" id="SSF81383">
    <property type="entry name" value="F-box domain"/>
    <property type="match status" value="1"/>
</dbReference>
<evidence type="ECO:0000313" key="3">
    <source>
        <dbReference type="Proteomes" id="UP000030689"/>
    </source>
</evidence>
<dbReference type="InterPro" id="IPR050233">
    <property type="entry name" value="A_thaliana_F-box"/>
</dbReference>
<dbReference type="InterPro" id="IPR006527">
    <property type="entry name" value="F-box-assoc_dom_typ1"/>
</dbReference>